<gene>
    <name evidence="2" type="ORF">LCOR_06322.1</name>
</gene>
<dbReference type="AlphaFoldDB" id="A0A068RYS7"/>
<feature type="region of interest" description="Disordered" evidence="1">
    <location>
        <begin position="1"/>
        <end position="199"/>
    </location>
</feature>
<keyword evidence="3" id="KW-1185">Reference proteome</keyword>
<feature type="compositionally biased region" description="Low complexity" evidence="1">
    <location>
        <begin position="186"/>
        <end position="199"/>
    </location>
</feature>
<evidence type="ECO:0000313" key="2">
    <source>
        <dbReference type="EMBL" id="CDH55149.1"/>
    </source>
</evidence>
<protein>
    <submittedName>
        <fullName evidence="2">Uncharacterized protein</fullName>
    </submittedName>
</protein>
<evidence type="ECO:0000256" key="1">
    <source>
        <dbReference type="SAM" id="MobiDB-lite"/>
    </source>
</evidence>
<organism evidence="2 3">
    <name type="scientific">Lichtheimia corymbifera JMRC:FSU:9682</name>
    <dbReference type="NCBI Taxonomy" id="1263082"/>
    <lineage>
        <taxon>Eukaryota</taxon>
        <taxon>Fungi</taxon>
        <taxon>Fungi incertae sedis</taxon>
        <taxon>Mucoromycota</taxon>
        <taxon>Mucoromycotina</taxon>
        <taxon>Mucoromycetes</taxon>
        <taxon>Mucorales</taxon>
        <taxon>Lichtheimiaceae</taxon>
        <taxon>Lichtheimia</taxon>
    </lineage>
</organism>
<dbReference type="OrthoDB" id="2388351at2759"/>
<dbReference type="VEuPathDB" id="FungiDB:LCOR_06322.1"/>
<dbReference type="InterPro" id="IPR028322">
    <property type="entry name" value="PNRC-like_rgn"/>
</dbReference>
<feature type="compositionally biased region" description="Low complexity" evidence="1">
    <location>
        <begin position="48"/>
        <end position="76"/>
    </location>
</feature>
<dbReference type="Proteomes" id="UP000027586">
    <property type="component" value="Unassembled WGS sequence"/>
</dbReference>
<dbReference type="Pfam" id="PF15365">
    <property type="entry name" value="PNRC"/>
    <property type="match status" value="1"/>
</dbReference>
<proteinExistence type="predicted"/>
<evidence type="ECO:0000313" key="3">
    <source>
        <dbReference type="Proteomes" id="UP000027586"/>
    </source>
</evidence>
<dbReference type="EMBL" id="CBTN010000027">
    <property type="protein sequence ID" value="CDH55149.1"/>
    <property type="molecule type" value="Genomic_DNA"/>
</dbReference>
<accession>A0A068RYS7</accession>
<dbReference type="GO" id="GO:0016071">
    <property type="term" value="P:mRNA metabolic process"/>
    <property type="evidence" value="ECO:0007669"/>
    <property type="project" value="UniProtKB-ARBA"/>
</dbReference>
<name>A0A068RYS7_9FUNG</name>
<sequence length="313" mass="34571">MTNNKATVARPKNAPSSKQQQTSAKSIPKASKHSGQHPPKQYARQKKSNQQQQQQPSKPHVTKATTTTAAQAPTTASPSPRSNKKSKQEWDVLKNQKPVSKHQQQRKPNVMSSKARRVERKRDIASMTDAIQSLDLSSSPPCSSSDSENSDAIQVSNKKKLNKQRSTTMSKPGPAAFPPLKRNQQRRSNNNNNNNATTSSAAKVYCGPCFSNAPAPSALPIPAFNPSSPTSYQQQPYVHPTTYDHDGVFAIEDYSLQQQSQQLMSLLTPRHPQPHQPMMPATMMTGHHPHPDTTEQTLSEIQRGLRSMLKIST</sequence>
<feature type="compositionally biased region" description="Polar residues" evidence="1">
    <location>
        <begin position="14"/>
        <end position="25"/>
    </location>
</feature>
<feature type="compositionally biased region" description="Low complexity" evidence="1">
    <location>
        <begin position="133"/>
        <end position="147"/>
    </location>
</feature>
<comment type="caution">
    <text evidence="2">The sequence shown here is derived from an EMBL/GenBank/DDBJ whole genome shotgun (WGS) entry which is preliminary data.</text>
</comment>
<reference evidence="2" key="1">
    <citation type="submission" date="2013-08" db="EMBL/GenBank/DDBJ databases">
        <title>Gene expansion shapes genome architecture in the human pathogen Lichtheimia corymbifera: an evolutionary genomics analysis in the ancient terrestrial Mucorales (Mucoromycotina).</title>
        <authorList>
            <person name="Schwartze V.U."/>
            <person name="Winter S."/>
            <person name="Shelest E."/>
            <person name="Marcet-Houben M."/>
            <person name="Horn F."/>
            <person name="Wehner S."/>
            <person name="Hoffmann K."/>
            <person name="Riege K."/>
            <person name="Sammeth M."/>
            <person name="Nowrousian M."/>
            <person name="Valiante V."/>
            <person name="Linde J."/>
            <person name="Jacobsen I.D."/>
            <person name="Marz M."/>
            <person name="Brakhage A.A."/>
            <person name="Gabaldon T."/>
            <person name="Bocker S."/>
            <person name="Voigt K."/>
        </authorList>
    </citation>
    <scope>NUCLEOTIDE SEQUENCE [LARGE SCALE GENOMIC DNA]</scope>
    <source>
        <strain evidence="2">FSU 9682</strain>
    </source>
</reference>